<evidence type="ECO:0000313" key="13">
    <source>
        <dbReference type="Proteomes" id="UP000886653"/>
    </source>
</evidence>
<feature type="domain" description="Major facilitator superfamily (MFS) profile" evidence="11">
    <location>
        <begin position="27"/>
        <end position="475"/>
    </location>
</feature>
<comment type="similarity">
    <text evidence="2 9">Belongs to the major facilitator superfamily. Sugar transporter (TC 2.A.1.1) family.</text>
</comment>
<dbReference type="Pfam" id="PF00083">
    <property type="entry name" value="Sugar_tr"/>
    <property type="match status" value="1"/>
</dbReference>
<dbReference type="GO" id="GO:0005536">
    <property type="term" value="F:D-glucose binding"/>
    <property type="evidence" value="ECO:0007669"/>
    <property type="project" value="UniProtKB-ARBA"/>
</dbReference>
<feature type="transmembrane region" description="Helical" evidence="10">
    <location>
        <begin position="76"/>
        <end position="96"/>
    </location>
</feature>
<dbReference type="InterPro" id="IPR005828">
    <property type="entry name" value="MFS_sugar_transport-like"/>
</dbReference>
<keyword evidence="6 10" id="KW-0472">Membrane</keyword>
<protein>
    <recommendedName>
        <fullName evidence="11">Major facilitator superfamily (MFS) profile domain-containing protein</fullName>
    </recommendedName>
</protein>
<dbReference type="FunFam" id="1.20.1250.20:FF:000115">
    <property type="entry name" value="High-affinity glucose transporter"/>
    <property type="match status" value="1"/>
</dbReference>
<feature type="transmembrane region" description="Helical" evidence="10">
    <location>
        <begin position="103"/>
        <end position="122"/>
    </location>
</feature>
<feature type="transmembrane region" description="Helical" evidence="10">
    <location>
        <begin position="193"/>
        <end position="214"/>
    </location>
</feature>
<dbReference type="InterPro" id="IPR020846">
    <property type="entry name" value="MFS_dom"/>
</dbReference>
<keyword evidence="13" id="KW-1185">Reference proteome</keyword>
<comment type="catalytic activity">
    <reaction evidence="8">
        <text>myo-inositol(out) + H(+)(out) = myo-inositol(in) + H(+)(in)</text>
        <dbReference type="Rhea" id="RHEA:60364"/>
        <dbReference type="ChEBI" id="CHEBI:15378"/>
        <dbReference type="ChEBI" id="CHEBI:17268"/>
    </reaction>
</comment>
<feature type="transmembrane region" description="Helical" evidence="10">
    <location>
        <begin position="20"/>
        <end position="39"/>
    </location>
</feature>
<dbReference type="GO" id="GO:0005351">
    <property type="term" value="F:carbohydrate:proton symporter activity"/>
    <property type="evidence" value="ECO:0007669"/>
    <property type="project" value="TreeGrafter"/>
</dbReference>
<feature type="transmembrane region" description="Helical" evidence="10">
    <location>
        <begin position="453"/>
        <end position="471"/>
    </location>
</feature>
<dbReference type="CDD" id="cd17356">
    <property type="entry name" value="MFS_HXT"/>
    <property type="match status" value="1"/>
</dbReference>
<accession>A0A9P6NVJ9</accession>
<evidence type="ECO:0000256" key="10">
    <source>
        <dbReference type="SAM" id="Phobius"/>
    </source>
</evidence>
<keyword evidence="4 10" id="KW-0812">Transmembrane</keyword>
<dbReference type="InterPro" id="IPR005829">
    <property type="entry name" value="Sugar_transporter_CS"/>
</dbReference>
<dbReference type="PROSITE" id="PS00217">
    <property type="entry name" value="SUGAR_TRANSPORT_2"/>
    <property type="match status" value="1"/>
</dbReference>
<evidence type="ECO:0000313" key="12">
    <source>
        <dbReference type="EMBL" id="KAG0152412.1"/>
    </source>
</evidence>
<feature type="transmembrane region" description="Helical" evidence="10">
    <location>
        <begin position="347"/>
        <end position="368"/>
    </location>
</feature>
<evidence type="ECO:0000256" key="9">
    <source>
        <dbReference type="RuleBase" id="RU003346"/>
    </source>
</evidence>
<evidence type="ECO:0000256" key="6">
    <source>
        <dbReference type="ARBA" id="ARBA00023136"/>
    </source>
</evidence>
<evidence type="ECO:0000256" key="5">
    <source>
        <dbReference type="ARBA" id="ARBA00022989"/>
    </source>
</evidence>
<comment type="subcellular location">
    <subcellularLocation>
        <location evidence="1">Membrane</location>
        <topology evidence="1">Multi-pass membrane protein</topology>
    </subcellularLocation>
</comment>
<proteinExistence type="inferred from homology"/>
<feature type="transmembrane region" description="Helical" evidence="10">
    <location>
        <begin position="416"/>
        <end position="433"/>
    </location>
</feature>
<feature type="transmembrane region" description="Helical" evidence="10">
    <location>
        <begin position="161"/>
        <end position="181"/>
    </location>
</feature>
<reference evidence="12" key="1">
    <citation type="submission" date="2013-11" db="EMBL/GenBank/DDBJ databases">
        <title>Genome sequence of the fusiform rust pathogen reveals effectors for host alternation and coevolution with pine.</title>
        <authorList>
            <consortium name="DOE Joint Genome Institute"/>
            <person name="Smith K."/>
            <person name="Pendleton A."/>
            <person name="Kubisiak T."/>
            <person name="Anderson C."/>
            <person name="Salamov A."/>
            <person name="Aerts A."/>
            <person name="Riley R."/>
            <person name="Clum A."/>
            <person name="Lindquist E."/>
            <person name="Ence D."/>
            <person name="Campbell M."/>
            <person name="Kronenberg Z."/>
            <person name="Feau N."/>
            <person name="Dhillon B."/>
            <person name="Hamelin R."/>
            <person name="Burleigh J."/>
            <person name="Smith J."/>
            <person name="Yandell M."/>
            <person name="Nelson C."/>
            <person name="Grigoriev I."/>
            <person name="Davis J."/>
        </authorList>
    </citation>
    <scope>NUCLEOTIDE SEQUENCE</scope>
    <source>
        <strain evidence="12">G11</strain>
    </source>
</reference>
<dbReference type="InterPro" id="IPR003663">
    <property type="entry name" value="Sugar/inositol_transpt"/>
</dbReference>
<dbReference type="InterPro" id="IPR036259">
    <property type="entry name" value="MFS_trans_sf"/>
</dbReference>
<dbReference type="PRINTS" id="PR00171">
    <property type="entry name" value="SUGRTRNSPORT"/>
</dbReference>
<dbReference type="GO" id="GO:0005886">
    <property type="term" value="C:plasma membrane"/>
    <property type="evidence" value="ECO:0007669"/>
    <property type="project" value="UniProtKB-ARBA"/>
</dbReference>
<dbReference type="Gene3D" id="1.20.1250.20">
    <property type="entry name" value="MFS general substrate transporter like domains"/>
    <property type="match status" value="1"/>
</dbReference>
<evidence type="ECO:0000256" key="7">
    <source>
        <dbReference type="ARBA" id="ARBA00023180"/>
    </source>
</evidence>
<dbReference type="OrthoDB" id="6612291at2759"/>
<feature type="transmembrane region" description="Helical" evidence="10">
    <location>
        <begin position="380"/>
        <end position="404"/>
    </location>
</feature>
<evidence type="ECO:0000259" key="11">
    <source>
        <dbReference type="PROSITE" id="PS50850"/>
    </source>
</evidence>
<evidence type="ECO:0000256" key="1">
    <source>
        <dbReference type="ARBA" id="ARBA00004141"/>
    </source>
</evidence>
<feature type="transmembrane region" description="Helical" evidence="10">
    <location>
        <begin position="318"/>
        <end position="340"/>
    </location>
</feature>
<evidence type="ECO:0000256" key="3">
    <source>
        <dbReference type="ARBA" id="ARBA00022448"/>
    </source>
</evidence>
<dbReference type="InterPro" id="IPR050360">
    <property type="entry name" value="MFS_Sugar_Transporters"/>
</dbReference>
<dbReference type="PANTHER" id="PTHR48022">
    <property type="entry name" value="PLASTIDIC GLUCOSE TRANSPORTER 4"/>
    <property type="match status" value="1"/>
</dbReference>
<dbReference type="PROSITE" id="PS50850">
    <property type="entry name" value="MFS"/>
    <property type="match status" value="1"/>
</dbReference>
<gene>
    <name evidence="12" type="ORF">CROQUDRAFT_649808</name>
</gene>
<name>A0A9P6NVJ9_9BASI</name>
<dbReference type="SUPFAM" id="SSF103473">
    <property type="entry name" value="MFS general substrate transporter"/>
    <property type="match status" value="1"/>
</dbReference>
<sequence>MSKPSSPHDAAVMPPPSTKAMLVGISMALFAAFGGYLYGYDTGYISGTKEMPYWLQRFGEPDDSGKFILTTEKNSLVTSILSVGTFVGALLASPIGDTLGRRWGVIAACGVFCIGTTLQLASSSISTLAVGRVFAGLGVGVTSCLIPMYQSECAPKWIRGAVVACYQWAITIGLLIAAIVVNVTKNRPDSSCYRIPIGLEFIWATILALGLFCLPESPKYLIFKGRKEQARAALGRLLSLPADSEQVTREFNEVNDALVLERTIGVGSYADCFRSGKGRYRLRTLSGMGIQALQQLSGVNFIFYFGTSFFKNCGISNAFTISIITNAVNVSMTIPGIWAVDKTGRRLSLLMGAALMAVCEFIVAILGLTVSTSSSAGQNAMIASVCIYLGAFAASWGPVPWVVTSEIFPLAIRAKAMSLSTASNWALNFAIGYSTPYLVDSGPGKAGLGTNIFFLWGGLCTLCFFFTFLCIPETKGLSLEQVDDLYQNSSIIGSDSYRRKLLTAESGRMMTFTKAEDGSNGKEVAGIEMKREERIEGL</sequence>
<dbReference type="GO" id="GO:0010255">
    <property type="term" value="P:glucose mediated signaling pathway"/>
    <property type="evidence" value="ECO:0007669"/>
    <property type="project" value="UniProtKB-ARBA"/>
</dbReference>
<keyword evidence="5 10" id="KW-1133">Transmembrane helix</keyword>
<dbReference type="EMBL" id="MU167208">
    <property type="protein sequence ID" value="KAG0152412.1"/>
    <property type="molecule type" value="Genomic_DNA"/>
</dbReference>
<keyword evidence="3 9" id="KW-0813">Transport</keyword>
<evidence type="ECO:0000256" key="8">
    <source>
        <dbReference type="ARBA" id="ARBA00049119"/>
    </source>
</evidence>
<organism evidence="12 13">
    <name type="scientific">Cronartium quercuum f. sp. fusiforme G11</name>
    <dbReference type="NCBI Taxonomy" id="708437"/>
    <lineage>
        <taxon>Eukaryota</taxon>
        <taxon>Fungi</taxon>
        <taxon>Dikarya</taxon>
        <taxon>Basidiomycota</taxon>
        <taxon>Pucciniomycotina</taxon>
        <taxon>Pucciniomycetes</taxon>
        <taxon>Pucciniales</taxon>
        <taxon>Coleosporiaceae</taxon>
        <taxon>Cronartium</taxon>
    </lineage>
</organism>
<dbReference type="AlphaFoldDB" id="A0A9P6NVJ9"/>
<dbReference type="PANTHER" id="PTHR48022:SF17">
    <property type="entry name" value="HEXOSE TRANSPORTER"/>
    <property type="match status" value="1"/>
</dbReference>
<comment type="caution">
    <text evidence="12">The sequence shown here is derived from an EMBL/GenBank/DDBJ whole genome shotgun (WGS) entry which is preliminary data.</text>
</comment>
<dbReference type="Proteomes" id="UP000886653">
    <property type="component" value="Unassembled WGS sequence"/>
</dbReference>
<keyword evidence="7" id="KW-0325">Glycoprotein</keyword>
<evidence type="ECO:0000256" key="2">
    <source>
        <dbReference type="ARBA" id="ARBA00010992"/>
    </source>
</evidence>
<evidence type="ECO:0000256" key="4">
    <source>
        <dbReference type="ARBA" id="ARBA00022692"/>
    </source>
</evidence>
<feature type="transmembrane region" description="Helical" evidence="10">
    <location>
        <begin position="128"/>
        <end position="149"/>
    </location>
</feature>
<dbReference type="NCBIfam" id="TIGR00879">
    <property type="entry name" value="SP"/>
    <property type="match status" value="1"/>
</dbReference>